<dbReference type="InterPro" id="IPR051089">
    <property type="entry name" value="prtT"/>
</dbReference>
<evidence type="ECO:0000256" key="5">
    <source>
        <dbReference type="ARBA" id="ARBA00023242"/>
    </source>
</evidence>
<gene>
    <name evidence="8" type="ORF">ABVK25_006933</name>
</gene>
<keyword evidence="5" id="KW-0539">Nucleus</keyword>
<feature type="region of interest" description="Disordered" evidence="6">
    <location>
        <begin position="645"/>
        <end position="682"/>
    </location>
</feature>
<feature type="compositionally biased region" description="Polar residues" evidence="6">
    <location>
        <begin position="665"/>
        <end position="676"/>
    </location>
</feature>
<evidence type="ECO:0000313" key="9">
    <source>
        <dbReference type="Proteomes" id="UP001590951"/>
    </source>
</evidence>
<keyword evidence="9" id="KW-1185">Reference proteome</keyword>
<name>A0ABR4B494_9LECA</name>
<evidence type="ECO:0000256" key="4">
    <source>
        <dbReference type="ARBA" id="ARBA00023163"/>
    </source>
</evidence>
<dbReference type="Proteomes" id="UP001590951">
    <property type="component" value="Unassembled WGS sequence"/>
</dbReference>
<feature type="region of interest" description="Disordered" evidence="6">
    <location>
        <begin position="105"/>
        <end position="143"/>
    </location>
</feature>
<dbReference type="SMART" id="SM00066">
    <property type="entry name" value="GAL4"/>
    <property type="match status" value="1"/>
</dbReference>
<evidence type="ECO:0000256" key="2">
    <source>
        <dbReference type="ARBA" id="ARBA00023015"/>
    </source>
</evidence>
<dbReference type="EMBL" id="JBHFEH010000025">
    <property type="protein sequence ID" value="KAL2052693.1"/>
    <property type="molecule type" value="Genomic_DNA"/>
</dbReference>
<keyword evidence="3" id="KW-0238">DNA-binding</keyword>
<protein>
    <recommendedName>
        <fullName evidence="7">Zn(2)-C6 fungal-type domain-containing protein</fullName>
    </recommendedName>
</protein>
<comment type="caution">
    <text evidence="8">The sequence shown here is derived from an EMBL/GenBank/DDBJ whole genome shotgun (WGS) entry which is preliminary data.</text>
</comment>
<feature type="domain" description="Zn(2)-C6 fungal-type" evidence="7">
    <location>
        <begin position="40"/>
        <end position="74"/>
    </location>
</feature>
<keyword evidence="4" id="KW-0804">Transcription</keyword>
<dbReference type="PANTHER" id="PTHR31845">
    <property type="entry name" value="FINGER DOMAIN PROTEIN, PUTATIVE-RELATED"/>
    <property type="match status" value="1"/>
</dbReference>
<dbReference type="CDD" id="cd12148">
    <property type="entry name" value="fungal_TF_MHR"/>
    <property type="match status" value="1"/>
</dbReference>
<dbReference type="InterPro" id="IPR001138">
    <property type="entry name" value="Zn2Cys6_DnaBD"/>
</dbReference>
<evidence type="ECO:0000259" key="7">
    <source>
        <dbReference type="PROSITE" id="PS50048"/>
    </source>
</evidence>
<dbReference type="InterPro" id="IPR036864">
    <property type="entry name" value="Zn2-C6_fun-type_DNA-bd_sf"/>
</dbReference>
<evidence type="ECO:0000256" key="1">
    <source>
        <dbReference type="ARBA" id="ARBA00004123"/>
    </source>
</evidence>
<evidence type="ECO:0000256" key="6">
    <source>
        <dbReference type="SAM" id="MobiDB-lite"/>
    </source>
</evidence>
<sequence>MAGVEAAFDQAGSAPLMPMVPEDQSAPIPAAKGVQGSIGACDACRLRKVRCLANESSLSSKCQRCARANRECVYTTHSKTRRRKRTDTRVKELEEKVRGLSMLLENGRGGSKTSSVERDLGGVPEEEGMRRDNPDELASLSPDDGGEMCSWKKMVPPSYNQNSEAVLLERGESSGTLDSDPMLPDVVDRGLLSMVKATELFNRYIDRLMPQYPAFPLSCTAAELRRDKPILFLAVLAASVEASDPILNLKLNQEIQELYAKKIAVQGQKSLEIIQALCITILWTLPPKKFEELKFHQQTHMAATMALDIGLGKRSRTPIYMSLDPVENGNDPDHFTSPKPGSSENSTLEGRRALLACYINCTSVSTSLHLPNMLRFTTWMSECVEVLETSPDAAPSDKRFAAWVKLQHIVEECFMSLGLDNPDDAVSLDEDHAQLALKGAEKQLSAWKKQAVAEPGVMNDFLEITYHTNNIYLHEIALHPDHDAEDFQPPFAITVKSGSQKKLSPPYINAIMLCLSSSQSLLEIFLEMEIDVARASPTLIFVRVTYALVVLMKLSISASAPSSELGKFLDSEDCKVLYFGERLVAFMDDVANLENQKKHVLAFKFLHILSNLKKWFENRTLQSDANKGQKRQTDLKQDWDQCSTFNRGRIPQSSNTAMPSEYGAPSQNKDSSQYPYASSADADFLSDPDRSLVGRAYDGDAVQPMLAPSIPNGAQPLPGFQESDYSFMPSANGRPFEFPMEVDPNLFSQLVRTELYENSGGNVMLNGENGMEYTDMPDVDWANWSLQ</sequence>
<dbReference type="SUPFAM" id="SSF57701">
    <property type="entry name" value="Zn2/Cys6 DNA-binding domain"/>
    <property type="match status" value="1"/>
</dbReference>
<dbReference type="CDD" id="cd00067">
    <property type="entry name" value="GAL4"/>
    <property type="match status" value="1"/>
</dbReference>
<dbReference type="PANTHER" id="PTHR31845:SF39">
    <property type="entry name" value="TRANSCRIPTION FACTOR PBCR-RELATED"/>
    <property type="match status" value="1"/>
</dbReference>
<dbReference type="Gene3D" id="4.10.240.10">
    <property type="entry name" value="Zn(2)-C6 fungal-type DNA-binding domain"/>
    <property type="match status" value="1"/>
</dbReference>
<feature type="region of interest" description="Disordered" evidence="6">
    <location>
        <begin position="327"/>
        <end position="346"/>
    </location>
</feature>
<dbReference type="PROSITE" id="PS00463">
    <property type="entry name" value="ZN2_CY6_FUNGAL_1"/>
    <property type="match status" value="1"/>
</dbReference>
<reference evidence="8 9" key="1">
    <citation type="submission" date="2024-09" db="EMBL/GenBank/DDBJ databases">
        <title>Rethinking Asexuality: The Enigmatic Case of Functional Sexual Genes in Lepraria (Stereocaulaceae).</title>
        <authorList>
            <person name="Doellman M."/>
            <person name="Sun Y."/>
            <person name="Barcenas-Pena A."/>
            <person name="Lumbsch H.T."/>
            <person name="Grewe F."/>
        </authorList>
    </citation>
    <scope>NUCLEOTIDE SEQUENCE [LARGE SCALE GENOMIC DNA]</scope>
    <source>
        <strain evidence="8 9">Grewe 0041</strain>
    </source>
</reference>
<comment type="subcellular location">
    <subcellularLocation>
        <location evidence="1">Nucleus</location>
    </subcellularLocation>
</comment>
<accession>A0ABR4B494</accession>
<organism evidence="8 9">
    <name type="scientific">Lepraria finkii</name>
    <dbReference type="NCBI Taxonomy" id="1340010"/>
    <lineage>
        <taxon>Eukaryota</taxon>
        <taxon>Fungi</taxon>
        <taxon>Dikarya</taxon>
        <taxon>Ascomycota</taxon>
        <taxon>Pezizomycotina</taxon>
        <taxon>Lecanoromycetes</taxon>
        <taxon>OSLEUM clade</taxon>
        <taxon>Lecanoromycetidae</taxon>
        <taxon>Lecanorales</taxon>
        <taxon>Lecanorineae</taxon>
        <taxon>Stereocaulaceae</taxon>
        <taxon>Lepraria</taxon>
    </lineage>
</organism>
<dbReference type="PROSITE" id="PS50048">
    <property type="entry name" value="ZN2_CY6_FUNGAL_2"/>
    <property type="match status" value="1"/>
</dbReference>
<evidence type="ECO:0000256" key="3">
    <source>
        <dbReference type="ARBA" id="ARBA00023125"/>
    </source>
</evidence>
<keyword evidence="2" id="KW-0805">Transcription regulation</keyword>
<feature type="compositionally biased region" description="Polar residues" evidence="6">
    <location>
        <begin position="645"/>
        <end position="658"/>
    </location>
</feature>
<dbReference type="Pfam" id="PF00172">
    <property type="entry name" value="Zn_clus"/>
    <property type="match status" value="1"/>
</dbReference>
<proteinExistence type="predicted"/>
<evidence type="ECO:0000313" key="8">
    <source>
        <dbReference type="EMBL" id="KAL2052693.1"/>
    </source>
</evidence>